<dbReference type="AlphaFoldDB" id="A0A7S9LLJ9"/>
<dbReference type="InterPro" id="IPR027417">
    <property type="entry name" value="P-loop_NTPase"/>
</dbReference>
<feature type="domain" description="Replication origin-binding protein" evidence="1">
    <location>
        <begin position="120"/>
        <end position="257"/>
    </location>
</feature>
<evidence type="ECO:0000259" key="1">
    <source>
        <dbReference type="Pfam" id="PF02399"/>
    </source>
</evidence>
<dbReference type="Proteomes" id="UP000594430">
    <property type="component" value="Chromosome"/>
</dbReference>
<reference evidence="2 3" key="1">
    <citation type="submission" date="2020-11" db="EMBL/GenBank/DDBJ databases">
        <title>Pseudomonas fulva producing VIM-24.</title>
        <authorList>
            <person name="Liu S."/>
        </authorList>
    </citation>
    <scope>NUCLEOTIDE SEQUENCE [LARGE SCALE GENOMIC DNA]</scope>
    <source>
        <strain evidence="2 3">ZDHY414</strain>
    </source>
</reference>
<dbReference type="GO" id="GO:0005524">
    <property type="term" value="F:ATP binding"/>
    <property type="evidence" value="ECO:0007669"/>
    <property type="project" value="InterPro"/>
</dbReference>
<gene>
    <name evidence="2" type="ORF">IZU98_07960</name>
</gene>
<dbReference type="GO" id="GO:0003688">
    <property type="term" value="F:DNA replication origin binding"/>
    <property type="evidence" value="ECO:0007669"/>
    <property type="project" value="InterPro"/>
</dbReference>
<dbReference type="InterPro" id="IPR003450">
    <property type="entry name" value="Replication_origin-bd"/>
</dbReference>
<dbReference type="EMBL" id="CP064946">
    <property type="protein sequence ID" value="QPH51301.1"/>
    <property type="molecule type" value="Genomic_DNA"/>
</dbReference>
<sequence length="688" mass="74998">MHSANDGQITKSIYSMSKIAIALMIVKADSSDKAFDAAAFEIARDVFVSGKTAEKAQALADATGRTQEACVSAINGKLEFLTARMNSKTNAMTDTGISNQTPEEIRDIILADGGKFLISLPTGEGKSTIINEPVIQHYIDNGKKVLVISHRRSINKTLANIDGIVSYDECDHPDVLLNAKGLKIVVNSLNALKFKRFIASVDLVVIDEASQVISHVLGGEVKNRQAVWETLNFVVKHTSNVIMSDADIDARCAEMIGGGYRLFRKPAAHAGITVQTGEINQVRALAIASACRTNTLIACDAVKEAMALAKSIEKQGGPAALVITADNAQWPEQAAFIANPNDTTHKVVIYSPVITSALSITSGHFQAHYGIFQGQIVPSDAIQMLRRDRTAKSFVVGVKQPMYSKSETVEASYKCKPVCLDDLLASINFADGERAKAEALVRSELGALQFQFLEYTHRRNEAWLRDNIQNTLPASLLARGFEVEVLEHDDDLSLTGFKADSQARKAVKRQIANGVNHAVKADPVTAQRVQEYGSVDEQEYLEASRAKAIEVMQVSDFNMDDAMVWGFGEGESKIIKFRELMSAPASADDRSSKKVMALLKPAVDAMTSGSTWTGTDSVVLFDSLNSIRTDVLTAGIRMSSAKSDQAKKADITKIFSQFGLVVKKHETTNKQFFYTVTPKSLAQMKRYI</sequence>
<evidence type="ECO:0000313" key="3">
    <source>
        <dbReference type="Proteomes" id="UP000594430"/>
    </source>
</evidence>
<evidence type="ECO:0000313" key="2">
    <source>
        <dbReference type="EMBL" id="QPH51301.1"/>
    </source>
</evidence>
<dbReference type="SUPFAM" id="SSF52540">
    <property type="entry name" value="P-loop containing nucleoside triphosphate hydrolases"/>
    <property type="match status" value="1"/>
</dbReference>
<organism evidence="2 3">
    <name type="scientific">Pseudomonas fulva</name>
    <dbReference type="NCBI Taxonomy" id="47880"/>
    <lineage>
        <taxon>Bacteria</taxon>
        <taxon>Pseudomonadati</taxon>
        <taxon>Pseudomonadota</taxon>
        <taxon>Gammaproteobacteria</taxon>
        <taxon>Pseudomonadales</taxon>
        <taxon>Pseudomonadaceae</taxon>
        <taxon>Pseudomonas</taxon>
    </lineage>
</organism>
<dbReference type="Pfam" id="PF02399">
    <property type="entry name" value="Herpes_ori_bp"/>
    <property type="match status" value="1"/>
</dbReference>
<proteinExistence type="predicted"/>
<dbReference type="GO" id="GO:0006260">
    <property type="term" value="P:DNA replication"/>
    <property type="evidence" value="ECO:0007669"/>
    <property type="project" value="InterPro"/>
</dbReference>
<name>A0A7S9LLJ9_9PSED</name>
<protein>
    <submittedName>
        <fullName evidence="2">Replication protein RepA</fullName>
    </submittedName>
</protein>
<accession>A0A7S9LLJ9</accession>
<dbReference type="Gene3D" id="3.40.50.300">
    <property type="entry name" value="P-loop containing nucleotide triphosphate hydrolases"/>
    <property type="match status" value="1"/>
</dbReference>